<dbReference type="PANTHER" id="PTHR24559:SF447">
    <property type="entry name" value="RNA-DIRECTED DNA POLYMERASE HOMOLOG"/>
    <property type="match status" value="1"/>
</dbReference>
<dbReference type="Pfam" id="PF17917">
    <property type="entry name" value="RT_RNaseH"/>
    <property type="match status" value="1"/>
</dbReference>
<keyword evidence="2" id="KW-0548">Nucleotidyltransferase</keyword>
<dbReference type="InterPro" id="IPR041373">
    <property type="entry name" value="RT_RNaseH"/>
</dbReference>
<dbReference type="Pfam" id="PF00078">
    <property type="entry name" value="RVT_1"/>
    <property type="match status" value="1"/>
</dbReference>
<dbReference type="InterPro" id="IPR043128">
    <property type="entry name" value="Rev_trsase/Diguanyl_cyclase"/>
</dbReference>
<feature type="domain" description="Reverse transcriptase RNase H-like" evidence="8">
    <location>
        <begin position="133"/>
        <end position="179"/>
    </location>
</feature>
<evidence type="ECO:0000256" key="2">
    <source>
        <dbReference type="ARBA" id="ARBA00022695"/>
    </source>
</evidence>
<dbReference type="CDD" id="cd01647">
    <property type="entry name" value="RT_LTR"/>
    <property type="match status" value="1"/>
</dbReference>
<dbReference type="InterPro" id="IPR043502">
    <property type="entry name" value="DNA/RNA_pol_sf"/>
</dbReference>
<comment type="caution">
    <text evidence="9">The sequence shown here is derived from an EMBL/GenBank/DDBJ whole genome shotgun (WGS) entry which is preliminary data.</text>
</comment>
<dbReference type="AlphaFoldDB" id="A0A8J5ZFA1"/>
<sequence>MRMCINYRQLNKLTVKNKYSLSRIDDLFDQFRGASVFSKIDIRSGYHQLRVKEVDVHKTTFRTRFEYYEFLVMPFGLTNAPTAFIDLMNWVFQPYLDQFVIVFIDEILVYSKTEDEHDEHLRVAPALIQPQSGKEFIVNSDVSHVDLGCVLMQNGKIVEYVSRQLKTHERNYPTHDLELAKELNLRQHHWIELLKDYDCTIEYHPGKANVVANALSQRAMSNLRVIFPRLGLFDDGSLLAELQAKSGGTLDFGLNNDWVLCFGGWICVLNDVDLRQSILSEVHSSPYAMHPDNNKMYSDLRELYW</sequence>
<dbReference type="Gene3D" id="3.30.70.270">
    <property type="match status" value="1"/>
</dbReference>
<keyword evidence="10" id="KW-1185">Reference proteome</keyword>
<gene>
    <name evidence="9" type="ORF">CXB51_002868</name>
</gene>
<keyword evidence="4" id="KW-0255">Endonuclease</keyword>
<dbReference type="Gene3D" id="3.10.10.10">
    <property type="entry name" value="HIV Type 1 Reverse Transcriptase, subunit A, domain 1"/>
    <property type="match status" value="1"/>
</dbReference>
<dbReference type="InterPro" id="IPR000477">
    <property type="entry name" value="RT_dom"/>
</dbReference>
<dbReference type="InterPro" id="IPR053134">
    <property type="entry name" value="RNA-dir_DNA_polymerase"/>
</dbReference>
<dbReference type="OrthoDB" id="981817at2759"/>
<name>A0A8J5ZFA1_9ROSI</name>
<accession>A0A8J5ZFA1</accession>
<evidence type="ECO:0000256" key="6">
    <source>
        <dbReference type="ARBA" id="ARBA00022918"/>
    </source>
</evidence>
<evidence type="ECO:0000259" key="8">
    <source>
        <dbReference type="Pfam" id="PF17917"/>
    </source>
</evidence>
<reference evidence="9 10" key="1">
    <citation type="journal article" date="2021" name="bioRxiv">
        <title>The Gossypium anomalum genome as a resource for cotton improvement and evolutionary analysis of hybrid incompatibility.</title>
        <authorList>
            <person name="Grover C.E."/>
            <person name="Yuan D."/>
            <person name="Arick M.A."/>
            <person name="Miller E.R."/>
            <person name="Hu G."/>
            <person name="Peterson D.G."/>
            <person name="Wendel J.F."/>
            <person name="Udall J.A."/>
        </authorList>
    </citation>
    <scope>NUCLEOTIDE SEQUENCE [LARGE SCALE GENOMIC DNA]</scope>
    <source>
        <strain evidence="9">JFW-Udall</strain>
        <tissue evidence="9">Leaf</tissue>
    </source>
</reference>
<evidence type="ECO:0000256" key="3">
    <source>
        <dbReference type="ARBA" id="ARBA00022722"/>
    </source>
</evidence>
<dbReference type="PANTHER" id="PTHR24559">
    <property type="entry name" value="TRANSPOSON TY3-I GAG-POL POLYPROTEIN"/>
    <property type="match status" value="1"/>
</dbReference>
<keyword evidence="3" id="KW-0540">Nuclease</keyword>
<keyword evidence="6" id="KW-0695">RNA-directed DNA polymerase</keyword>
<dbReference type="EMBL" id="JAHUZN010000002">
    <property type="protein sequence ID" value="KAG8500938.1"/>
    <property type="molecule type" value="Genomic_DNA"/>
</dbReference>
<evidence type="ECO:0000256" key="4">
    <source>
        <dbReference type="ARBA" id="ARBA00022759"/>
    </source>
</evidence>
<protein>
    <recommendedName>
        <fullName evidence="11">Reverse transcriptase domain-containing protein</fullName>
    </recommendedName>
</protein>
<organism evidence="9 10">
    <name type="scientific">Gossypium anomalum</name>
    <dbReference type="NCBI Taxonomy" id="47600"/>
    <lineage>
        <taxon>Eukaryota</taxon>
        <taxon>Viridiplantae</taxon>
        <taxon>Streptophyta</taxon>
        <taxon>Embryophyta</taxon>
        <taxon>Tracheophyta</taxon>
        <taxon>Spermatophyta</taxon>
        <taxon>Magnoliopsida</taxon>
        <taxon>eudicotyledons</taxon>
        <taxon>Gunneridae</taxon>
        <taxon>Pentapetalae</taxon>
        <taxon>rosids</taxon>
        <taxon>malvids</taxon>
        <taxon>Malvales</taxon>
        <taxon>Malvaceae</taxon>
        <taxon>Malvoideae</taxon>
        <taxon>Gossypium</taxon>
    </lineage>
</organism>
<keyword evidence="1" id="KW-0808">Transferase</keyword>
<evidence type="ECO:0000313" key="9">
    <source>
        <dbReference type="EMBL" id="KAG8500938.1"/>
    </source>
</evidence>
<proteinExistence type="predicted"/>
<evidence type="ECO:0008006" key="11">
    <source>
        <dbReference type="Google" id="ProtNLM"/>
    </source>
</evidence>
<evidence type="ECO:0000259" key="7">
    <source>
        <dbReference type="Pfam" id="PF00078"/>
    </source>
</evidence>
<dbReference type="Proteomes" id="UP000701853">
    <property type="component" value="Chromosome 2"/>
</dbReference>
<feature type="domain" description="Reverse transcriptase" evidence="7">
    <location>
        <begin position="1"/>
        <end position="123"/>
    </location>
</feature>
<evidence type="ECO:0000313" key="10">
    <source>
        <dbReference type="Proteomes" id="UP000701853"/>
    </source>
</evidence>
<evidence type="ECO:0000256" key="5">
    <source>
        <dbReference type="ARBA" id="ARBA00022801"/>
    </source>
</evidence>
<evidence type="ECO:0000256" key="1">
    <source>
        <dbReference type="ARBA" id="ARBA00022679"/>
    </source>
</evidence>
<keyword evidence="5" id="KW-0378">Hydrolase</keyword>
<dbReference type="SUPFAM" id="SSF56672">
    <property type="entry name" value="DNA/RNA polymerases"/>
    <property type="match status" value="1"/>
</dbReference>